<protein>
    <submittedName>
        <fullName evidence="1">Uncharacterized protein</fullName>
    </submittedName>
</protein>
<evidence type="ECO:0000313" key="1">
    <source>
        <dbReference type="EMBL" id="KAG5589631.1"/>
    </source>
</evidence>
<reference evidence="1 2" key="1">
    <citation type="submission" date="2020-09" db="EMBL/GenBank/DDBJ databases">
        <title>De no assembly of potato wild relative species, Solanum commersonii.</title>
        <authorList>
            <person name="Cho K."/>
        </authorList>
    </citation>
    <scope>NUCLEOTIDE SEQUENCE [LARGE SCALE GENOMIC DNA]</scope>
    <source>
        <strain evidence="1">LZ3.2</strain>
        <tissue evidence="1">Leaf</tissue>
    </source>
</reference>
<dbReference type="AlphaFoldDB" id="A0A9J5XQ49"/>
<organism evidence="1 2">
    <name type="scientific">Solanum commersonii</name>
    <name type="common">Commerson's wild potato</name>
    <name type="synonym">Commerson's nightshade</name>
    <dbReference type="NCBI Taxonomy" id="4109"/>
    <lineage>
        <taxon>Eukaryota</taxon>
        <taxon>Viridiplantae</taxon>
        <taxon>Streptophyta</taxon>
        <taxon>Embryophyta</taxon>
        <taxon>Tracheophyta</taxon>
        <taxon>Spermatophyta</taxon>
        <taxon>Magnoliopsida</taxon>
        <taxon>eudicotyledons</taxon>
        <taxon>Gunneridae</taxon>
        <taxon>Pentapetalae</taxon>
        <taxon>asterids</taxon>
        <taxon>lamiids</taxon>
        <taxon>Solanales</taxon>
        <taxon>Solanaceae</taxon>
        <taxon>Solanoideae</taxon>
        <taxon>Solaneae</taxon>
        <taxon>Solanum</taxon>
    </lineage>
</organism>
<keyword evidence="2" id="KW-1185">Reference proteome</keyword>
<proteinExistence type="predicted"/>
<evidence type="ECO:0000313" key="2">
    <source>
        <dbReference type="Proteomes" id="UP000824120"/>
    </source>
</evidence>
<gene>
    <name evidence="1" type="ORF">H5410_040145</name>
</gene>
<name>A0A9J5XQ49_SOLCO</name>
<sequence length="73" mass="7950">MLGSLLNSFNWKLEGDIEPKDLVSSHPKLILCELLHSAGFIQCSPKRAEVVSKIIAMAGYLGVTKKIDGPLDI</sequence>
<comment type="caution">
    <text evidence="1">The sequence shown here is derived from an EMBL/GenBank/DDBJ whole genome shotgun (WGS) entry which is preliminary data.</text>
</comment>
<dbReference type="EMBL" id="JACXVP010000008">
    <property type="protein sequence ID" value="KAG5589631.1"/>
    <property type="molecule type" value="Genomic_DNA"/>
</dbReference>
<dbReference type="Proteomes" id="UP000824120">
    <property type="component" value="Chromosome 8"/>
</dbReference>
<accession>A0A9J5XQ49</accession>